<keyword evidence="1" id="KW-0472">Membrane</keyword>
<sequence length="304" mass="32685">MVQRIRRLFPAFIIGAAIVTFGLQPLATIHAQSVGTQAITLSPTSTDVSIDPGGTLTKTVDIINSGNDSFNATLSVTPYYVSGANYDPQFTQLPGTVDASAWVTFSVTNQKVAALKTVTVPYTIQVPKNTPSGGYYAVIFAATSTDNNKTGVVTQNRVGNILYITVNGPIKSGGSLTATPLPVVSFIGSIPISTKISNSGGTHFITTATYTVTDITGKQVFSAKTERYVLPQTERTISATWNPQAFIGIFTVHRSATVAGNVNTLPDEKIVVINPWFFVILAFIVGLLLAILFNRKRWQRLKHK</sequence>
<dbReference type="AlphaFoldDB" id="A0A4Q0AGJ4"/>
<accession>A0A4Q0AGJ4</accession>
<keyword evidence="1" id="KW-0812">Transmembrane</keyword>
<protein>
    <recommendedName>
        <fullName evidence="4">DUF916 domain-containing protein</fullName>
    </recommendedName>
</protein>
<gene>
    <name evidence="2" type="ORF">EOT05_00265</name>
</gene>
<organism evidence="2 3">
    <name type="scientific">Candidatus Microsaccharimonas sossegonensis</name>
    <dbReference type="NCBI Taxonomy" id="2506948"/>
    <lineage>
        <taxon>Bacteria</taxon>
        <taxon>Candidatus Saccharimonadota</taxon>
        <taxon>Candidatus Saccharimonadia</taxon>
        <taxon>Candidatus Saccharimonadales</taxon>
        <taxon>Candidatus Saccharimonadaceae</taxon>
        <taxon>Candidatus Microsaccharimonas</taxon>
    </lineage>
</organism>
<evidence type="ECO:0000256" key="1">
    <source>
        <dbReference type="SAM" id="Phobius"/>
    </source>
</evidence>
<reference evidence="2" key="1">
    <citation type="submission" date="2019-01" db="EMBL/GenBank/DDBJ databases">
        <title>Genomic signatures and co-occurrence patterns of the ultra-small Saccharimodia (Patescibacteria phylum) suggest a symbiotic lifestyle.</title>
        <authorList>
            <person name="Lemos L."/>
            <person name="Medeiros J."/>
            <person name="Andreote F."/>
            <person name="Fernandes G."/>
            <person name="Varani A."/>
            <person name="Oliveira G."/>
            <person name="Pylro V."/>
        </authorList>
    </citation>
    <scope>NUCLEOTIDE SEQUENCE [LARGE SCALE GENOMIC DNA]</scope>
    <source>
        <strain evidence="2">AMD02</strain>
    </source>
</reference>
<evidence type="ECO:0000313" key="3">
    <source>
        <dbReference type="Proteomes" id="UP000289257"/>
    </source>
</evidence>
<evidence type="ECO:0000313" key="2">
    <source>
        <dbReference type="EMBL" id="RWZ78193.1"/>
    </source>
</evidence>
<dbReference type="Proteomes" id="UP000289257">
    <property type="component" value="Unassembled WGS sequence"/>
</dbReference>
<keyword evidence="3" id="KW-1185">Reference proteome</keyword>
<keyword evidence="1" id="KW-1133">Transmembrane helix</keyword>
<dbReference type="EMBL" id="SCKX01000001">
    <property type="protein sequence ID" value="RWZ78193.1"/>
    <property type="molecule type" value="Genomic_DNA"/>
</dbReference>
<name>A0A4Q0AGJ4_9BACT</name>
<evidence type="ECO:0008006" key="4">
    <source>
        <dbReference type="Google" id="ProtNLM"/>
    </source>
</evidence>
<proteinExistence type="predicted"/>
<comment type="caution">
    <text evidence="2">The sequence shown here is derived from an EMBL/GenBank/DDBJ whole genome shotgun (WGS) entry which is preliminary data.</text>
</comment>
<feature type="transmembrane region" description="Helical" evidence="1">
    <location>
        <begin position="276"/>
        <end position="294"/>
    </location>
</feature>